<sequence>MSGDASLELMQGTTFPVPASADEHLGETPTQEAGPTAVTLTKPKTKKPKALEGEIIPGDAIAKIVKKVETLSQDQVKARLSALPEDDGFLEFEQGGLLKRVLENNWFPEWGFDDFGAYVEATFDFRKRKAYYLIGIYSGVISAGLSADQVKAFGWTKLRILLMPDNPLLTAENVDDWLEKAQSMSKDELAKQIQAQKALGGPSDPTPTDNVKFKLQGDQISTVKSAIEKAMSVSGSESPSAAFEFICLEYLGKPTPPPVAGPVTADGFIETMKTFGWEKTLEAFDKVFPDIGLTVELPS</sequence>
<comment type="caution">
    <text evidence="2">The sequence shown here is derived from an EMBL/GenBank/DDBJ whole genome shotgun (WGS) entry which is preliminary data.</text>
</comment>
<feature type="region of interest" description="Disordered" evidence="1">
    <location>
        <begin position="17"/>
        <end position="36"/>
    </location>
</feature>
<keyword evidence="3" id="KW-1185">Reference proteome</keyword>
<name>A0ABS5QG15_9PROT</name>
<organism evidence="2 3">
    <name type="scientific">Roseococcus pinisoli</name>
    <dbReference type="NCBI Taxonomy" id="2835040"/>
    <lineage>
        <taxon>Bacteria</taxon>
        <taxon>Pseudomonadati</taxon>
        <taxon>Pseudomonadota</taxon>
        <taxon>Alphaproteobacteria</taxon>
        <taxon>Acetobacterales</taxon>
        <taxon>Roseomonadaceae</taxon>
        <taxon>Roseococcus</taxon>
    </lineage>
</organism>
<evidence type="ECO:0000313" key="2">
    <source>
        <dbReference type="EMBL" id="MBS7812318.1"/>
    </source>
</evidence>
<accession>A0ABS5QG15</accession>
<proteinExistence type="predicted"/>
<gene>
    <name evidence="2" type="ORF">KHU32_15315</name>
</gene>
<evidence type="ECO:0000313" key="3">
    <source>
        <dbReference type="Proteomes" id="UP000766336"/>
    </source>
</evidence>
<dbReference type="EMBL" id="JAHCDA010000003">
    <property type="protein sequence ID" value="MBS7812318.1"/>
    <property type="molecule type" value="Genomic_DNA"/>
</dbReference>
<evidence type="ECO:0000256" key="1">
    <source>
        <dbReference type="SAM" id="MobiDB-lite"/>
    </source>
</evidence>
<protein>
    <submittedName>
        <fullName evidence="2">Uncharacterized protein</fullName>
    </submittedName>
</protein>
<dbReference type="RefSeq" id="WP_213671026.1">
    <property type="nucleotide sequence ID" value="NZ_JAHCDA010000003.1"/>
</dbReference>
<dbReference type="Proteomes" id="UP000766336">
    <property type="component" value="Unassembled WGS sequence"/>
</dbReference>
<reference evidence="2 3" key="1">
    <citation type="submission" date="2021-05" db="EMBL/GenBank/DDBJ databases">
        <title>Roseococcus sp. XZZS9, whole genome shotgun sequencing project.</title>
        <authorList>
            <person name="Zhao G."/>
            <person name="Shen L."/>
        </authorList>
    </citation>
    <scope>NUCLEOTIDE SEQUENCE [LARGE SCALE GENOMIC DNA]</scope>
    <source>
        <strain evidence="2 3">XZZS9</strain>
    </source>
</reference>